<name>A0A5B0LX65_PUCGR</name>
<dbReference type="EMBL" id="VSWC01000183">
    <property type="protein sequence ID" value="KAA1069447.1"/>
    <property type="molecule type" value="Genomic_DNA"/>
</dbReference>
<organism evidence="1 2">
    <name type="scientific">Puccinia graminis f. sp. tritici</name>
    <dbReference type="NCBI Taxonomy" id="56615"/>
    <lineage>
        <taxon>Eukaryota</taxon>
        <taxon>Fungi</taxon>
        <taxon>Dikarya</taxon>
        <taxon>Basidiomycota</taxon>
        <taxon>Pucciniomycotina</taxon>
        <taxon>Pucciniomycetes</taxon>
        <taxon>Pucciniales</taxon>
        <taxon>Pucciniaceae</taxon>
        <taxon>Puccinia</taxon>
    </lineage>
</organism>
<accession>A0A5B0LX65</accession>
<gene>
    <name evidence="1" type="ORF">PGT21_024649</name>
</gene>
<reference evidence="1 2" key="1">
    <citation type="submission" date="2019-05" db="EMBL/GenBank/DDBJ databases">
        <title>Emergence of the Ug99 lineage of the wheat stem rust pathogen through somatic hybridization.</title>
        <authorList>
            <person name="Li F."/>
            <person name="Upadhyaya N.M."/>
            <person name="Sperschneider J."/>
            <person name="Matny O."/>
            <person name="Nguyen-Phuc H."/>
            <person name="Mago R."/>
            <person name="Raley C."/>
            <person name="Miller M.E."/>
            <person name="Silverstein K.A.T."/>
            <person name="Henningsen E."/>
            <person name="Hirsch C.D."/>
            <person name="Visser B."/>
            <person name="Pretorius Z.A."/>
            <person name="Steffenson B.J."/>
            <person name="Schwessinger B."/>
            <person name="Dodds P.N."/>
            <person name="Figueroa M."/>
        </authorList>
    </citation>
    <scope>NUCLEOTIDE SEQUENCE [LARGE SCALE GENOMIC DNA]</scope>
    <source>
        <strain evidence="1">21-0</strain>
    </source>
</reference>
<keyword evidence="2" id="KW-1185">Reference proteome</keyword>
<dbReference type="Proteomes" id="UP000324748">
    <property type="component" value="Unassembled WGS sequence"/>
</dbReference>
<evidence type="ECO:0000313" key="2">
    <source>
        <dbReference type="Proteomes" id="UP000324748"/>
    </source>
</evidence>
<sequence length="83" mass="9269">MNKKSMDCDFPGKFIIASPYGAMCRHLRKVAEPTASAIHWLTRRAPVRAEAPEPKFKSLSPSLLCAEWRGPTHHVGDRNIIGL</sequence>
<dbReference type="AlphaFoldDB" id="A0A5B0LX65"/>
<proteinExistence type="predicted"/>
<evidence type="ECO:0000313" key="1">
    <source>
        <dbReference type="EMBL" id="KAA1069447.1"/>
    </source>
</evidence>
<protein>
    <submittedName>
        <fullName evidence="1">Uncharacterized protein</fullName>
    </submittedName>
</protein>
<comment type="caution">
    <text evidence="1">The sequence shown here is derived from an EMBL/GenBank/DDBJ whole genome shotgun (WGS) entry which is preliminary data.</text>
</comment>